<evidence type="ECO:0000313" key="1">
    <source>
        <dbReference type="EMBL" id="KAA1193270.1"/>
    </source>
</evidence>
<dbReference type="GO" id="GO:0005829">
    <property type="term" value="C:cytosol"/>
    <property type="evidence" value="ECO:0007669"/>
    <property type="project" value="TreeGrafter"/>
</dbReference>
<protein>
    <submittedName>
        <fullName evidence="1">Gamma-glutamyl-gamma-aminobutyrate hydrolase family protein</fullName>
    </submittedName>
</protein>
<dbReference type="AlphaFoldDB" id="A0A5B0X1Q7"/>
<keyword evidence="1" id="KW-0378">Hydrolase</keyword>
<evidence type="ECO:0000313" key="2">
    <source>
        <dbReference type="Proteomes" id="UP000323708"/>
    </source>
</evidence>
<dbReference type="Pfam" id="PF07722">
    <property type="entry name" value="Peptidase_C26"/>
    <property type="match status" value="2"/>
</dbReference>
<keyword evidence="2" id="KW-1185">Reference proteome</keyword>
<dbReference type="InterPro" id="IPR044668">
    <property type="entry name" value="PuuD-like"/>
</dbReference>
<dbReference type="PANTHER" id="PTHR43235">
    <property type="entry name" value="GLUTAMINE AMIDOTRANSFERASE PB2B2.05-RELATED"/>
    <property type="match status" value="1"/>
</dbReference>
<dbReference type="InterPro" id="IPR011697">
    <property type="entry name" value="Peptidase_C26"/>
</dbReference>
<dbReference type="Gene3D" id="3.40.50.880">
    <property type="match status" value="1"/>
</dbReference>
<reference evidence="1 2" key="1">
    <citation type="submission" date="2019-09" db="EMBL/GenBank/DDBJ databases">
        <authorList>
            <person name="Chen X.-Y."/>
        </authorList>
    </citation>
    <scope>NUCLEOTIDE SEQUENCE [LARGE SCALE GENOMIC DNA]</scope>
    <source>
        <strain evidence="1 2">NY5</strain>
    </source>
</reference>
<dbReference type="RefSeq" id="WP_149610377.1">
    <property type="nucleotide sequence ID" value="NZ_VTUX01000002.1"/>
</dbReference>
<accession>A0A5B0X1Q7</accession>
<dbReference type="SUPFAM" id="SSF52317">
    <property type="entry name" value="Class I glutamine amidotransferase-like"/>
    <property type="match status" value="1"/>
</dbReference>
<dbReference type="Proteomes" id="UP000323708">
    <property type="component" value="Unassembled WGS sequence"/>
</dbReference>
<dbReference type="EMBL" id="VTUX01000002">
    <property type="protein sequence ID" value="KAA1193270.1"/>
    <property type="molecule type" value="Genomic_DNA"/>
</dbReference>
<gene>
    <name evidence="1" type="ORF">F0M18_05365</name>
</gene>
<dbReference type="CDD" id="cd01745">
    <property type="entry name" value="GATase1_2"/>
    <property type="match status" value="1"/>
</dbReference>
<dbReference type="PROSITE" id="PS51273">
    <property type="entry name" value="GATASE_TYPE_1"/>
    <property type="match status" value="1"/>
</dbReference>
<name>A0A5B0X1Q7_9GAMM</name>
<comment type="caution">
    <text evidence="1">The sequence shown here is derived from an EMBL/GenBank/DDBJ whole genome shotgun (WGS) entry which is preliminary data.</text>
</comment>
<sequence length="258" mass="28275">MTPDTKPLIGVTGPVNGGLAAWLMTALAIRRAGGRACRLTAERPGDADQLDGIVIGGGTDVDPFHYGEEPLQADADRGRTSILDWTVGLLVSAMRAVFARHDRETQNFDPERDKLEQTLIRHALYAGKPLLGICRGAQLINVTLGGTLYQSIEHFYQEGTSNPRSILPRKTVALAPGSRLRTLLGSEHARVNALHEQSIRDLGDGLVVSAREENGVIQGIERQGSQLVLGVQWHPEYLPQYRPQQRLFQQLVHAAKAR</sequence>
<proteinExistence type="predicted"/>
<dbReference type="GO" id="GO:0033969">
    <property type="term" value="F:gamma-glutamyl-gamma-aminobutyrate hydrolase activity"/>
    <property type="evidence" value="ECO:0007669"/>
    <property type="project" value="TreeGrafter"/>
</dbReference>
<dbReference type="InterPro" id="IPR029062">
    <property type="entry name" value="Class_I_gatase-like"/>
</dbReference>
<organism evidence="1 2">
    <name type="scientific">Pseudohalioglobus sediminis</name>
    <dbReference type="NCBI Taxonomy" id="2606449"/>
    <lineage>
        <taxon>Bacteria</taxon>
        <taxon>Pseudomonadati</taxon>
        <taxon>Pseudomonadota</taxon>
        <taxon>Gammaproteobacteria</taxon>
        <taxon>Cellvibrionales</taxon>
        <taxon>Halieaceae</taxon>
        <taxon>Pseudohalioglobus</taxon>
    </lineage>
</organism>
<dbReference type="GO" id="GO:0006598">
    <property type="term" value="P:polyamine catabolic process"/>
    <property type="evidence" value="ECO:0007669"/>
    <property type="project" value="TreeGrafter"/>
</dbReference>
<dbReference type="PANTHER" id="PTHR43235:SF1">
    <property type="entry name" value="GLUTAMINE AMIDOTRANSFERASE PB2B2.05-RELATED"/>
    <property type="match status" value="1"/>
</dbReference>